<evidence type="ECO:0008006" key="3">
    <source>
        <dbReference type="Google" id="ProtNLM"/>
    </source>
</evidence>
<dbReference type="RefSeq" id="WP_077116583.1">
    <property type="nucleotide sequence ID" value="NZ_LOKT01000002.1"/>
</dbReference>
<name>A0A1W0BLD1_9NOCA</name>
<dbReference type="AlphaFoldDB" id="A0A1W0BLD1"/>
<organism evidence="1 2">
    <name type="scientific">Nocardia donostiensis</name>
    <dbReference type="NCBI Taxonomy" id="1538463"/>
    <lineage>
        <taxon>Bacteria</taxon>
        <taxon>Bacillati</taxon>
        <taxon>Actinomycetota</taxon>
        <taxon>Actinomycetes</taxon>
        <taxon>Mycobacteriales</taxon>
        <taxon>Nocardiaceae</taxon>
        <taxon>Nocardia</taxon>
    </lineage>
</organism>
<dbReference type="OrthoDB" id="4504900at2"/>
<dbReference type="STRING" id="1538463.B0T36_04260"/>
<evidence type="ECO:0000313" key="2">
    <source>
        <dbReference type="Proteomes" id="UP000188836"/>
    </source>
</evidence>
<accession>A0A1W0BLD1</accession>
<proteinExistence type="predicted"/>
<dbReference type="EMBL" id="MUMY01000008">
    <property type="protein sequence ID" value="ONM48671.1"/>
    <property type="molecule type" value="Genomic_DNA"/>
</dbReference>
<comment type="caution">
    <text evidence="1">The sequence shown here is derived from an EMBL/GenBank/DDBJ whole genome shotgun (WGS) entry which is preliminary data.</text>
</comment>
<protein>
    <recommendedName>
        <fullName evidence="3">Methionine synthase</fullName>
    </recommendedName>
</protein>
<dbReference type="Proteomes" id="UP000188836">
    <property type="component" value="Unassembled WGS sequence"/>
</dbReference>
<sequence length="344" mass="37760">MTERHALLIGTLPGETADEAMRSAVGRVGPHLRFLPDGETGERRSWIVGLIMSLENHPDLEISKDGDFSDYRHQRNYRVRKGHQLTSDNLDLGYASWYRTNREIFDKLVADTPELDGVSFQVGIPSDLDLAMFALGPMGGLRNRKVFQEATIRDITAIRDESGDDVLFQIEVPVETMLVALAGPFGRFVAPRVAASIGRTVARAPEGTRFGVHLCMGDLGHKALTRLRSLKPFVTLANTLSQSWPAGRPLEYVHMPLAAGEEPATLEESFYRPLAGLRLPADVHFVAGFLHEQRGIDEQRRILAAIETAVGHPVDVAAACGLGRRSPEAAFATMDQAKALCEAN</sequence>
<keyword evidence="2" id="KW-1185">Reference proteome</keyword>
<evidence type="ECO:0000313" key="1">
    <source>
        <dbReference type="EMBL" id="ONM48671.1"/>
    </source>
</evidence>
<gene>
    <name evidence="1" type="ORF">B0T46_11585</name>
</gene>
<reference evidence="1 2" key="1">
    <citation type="journal article" date="2016" name="Antonie Van Leeuwenhoek">
        <title>Nocardia donostiensis sp. nov., isolated from human respiratory specimens.</title>
        <authorList>
            <person name="Ercibengoa M."/>
            <person name="Bell M."/>
            <person name="Marimon J.M."/>
            <person name="Humrighouse B."/>
            <person name="Klenk H.P."/>
            <person name="Potter G."/>
            <person name="Perez-Trallero E."/>
        </authorList>
    </citation>
    <scope>NUCLEOTIDE SEQUENCE [LARGE SCALE GENOMIC DNA]</scope>
    <source>
        <strain evidence="1 2">X1655</strain>
    </source>
</reference>